<organism evidence="3">
    <name type="scientific">marine sediment metagenome</name>
    <dbReference type="NCBI Taxonomy" id="412755"/>
    <lineage>
        <taxon>unclassified sequences</taxon>
        <taxon>metagenomes</taxon>
        <taxon>ecological metagenomes</taxon>
    </lineage>
</organism>
<dbReference type="EMBL" id="BARV01015314">
    <property type="protein sequence ID" value="GAI29348.1"/>
    <property type="molecule type" value="Genomic_DNA"/>
</dbReference>
<keyword evidence="1" id="KW-0233">DNA recombination</keyword>
<dbReference type="AlphaFoldDB" id="X1MDJ5"/>
<dbReference type="GO" id="GO:0006310">
    <property type="term" value="P:DNA recombination"/>
    <property type="evidence" value="ECO:0007669"/>
    <property type="project" value="UniProtKB-KW"/>
</dbReference>
<name>X1MDJ5_9ZZZZ</name>
<dbReference type="InterPro" id="IPR013762">
    <property type="entry name" value="Integrase-like_cat_sf"/>
</dbReference>
<dbReference type="Pfam" id="PF00589">
    <property type="entry name" value="Phage_integrase"/>
    <property type="match status" value="1"/>
</dbReference>
<protein>
    <recommendedName>
        <fullName evidence="2">Tyr recombinase domain-containing protein</fullName>
    </recommendedName>
</protein>
<feature type="domain" description="Tyr recombinase" evidence="2">
    <location>
        <begin position="1"/>
        <end position="88"/>
    </location>
</feature>
<dbReference type="Gene3D" id="1.10.443.10">
    <property type="entry name" value="Intergrase catalytic core"/>
    <property type="match status" value="1"/>
</dbReference>
<gene>
    <name evidence="3" type="ORF">S06H3_26490</name>
</gene>
<dbReference type="GO" id="GO:0003677">
    <property type="term" value="F:DNA binding"/>
    <property type="evidence" value="ECO:0007669"/>
    <property type="project" value="InterPro"/>
</dbReference>
<dbReference type="InterPro" id="IPR011010">
    <property type="entry name" value="DNA_brk_join_enz"/>
</dbReference>
<proteinExistence type="predicted"/>
<sequence length="107" mass="12654">ALLREFFRLGIPKLRLGHIYNRFKELSGMFAGDNRRFSPNTMRHTFKTWMKNKVKDDTVVNALLGHTDKSVPGIYDHVFEAEKRRAMIELHYFNDLPFLKSVKYSSF</sequence>
<dbReference type="PROSITE" id="PS51898">
    <property type="entry name" value="TYR_RECOMBINASE"/>
    <property type="match status" value="1"/>
</dbReference>
<evidence type="ECO:0000259" key="2">
    <source>
        <dbReference type="PROSITE" id="PS51898"/>
    </source>
</evidence>
<dbReference type="InterPro" id="IPR002104">
    <property type="entry name" value="Integrase_catalytic"/>
</dbReference>
<feature type="non-terminal residue" evidence="3">
    <location>
        <position position="1"/>
    </location>
</feature>
<evidence type="ECO:0000256" key="1">
    <source>
        <dbReference type="ARBA" id="ARBA00023172"/>
    </source>
</evidence>
<accession>X1MDJ5</accession>
<comment type="caution">
    <text evidence="3">The sequence shown here is derived from an EMBL/GenBank/DDBJ whole genome shotgun (WGS) entry which is preliminary data.</text>
</comment>
<evidence type="ECO:0000313" key="3">
    <source>
        <dbReference type="EMBL" id="GAI29348.1"/>
    </source>
</evidence>
<dbReference type="GO" id="GO:0015074">
    <property type="term" value="P:DNA integration"/>
    <property type="evidence" value="ECO:0007669"/>
    <property type="project" value="InterPro"/>
</dbReference>
<dbReference type="SUPFAM" id="SSF56349">
    <property type="entry name" value="DNA breaking-rejoining enzymes"/>
    <property type="match status" value="1"/>
</dbReference>
<reference evidence="3" key="1">
    <citation type="journal article" date="2014" name="Front. Microbiol.">
        <title>High frequency of phylogenetically diverse reductive dehalogenase-homologous genes in deep subseafloor sedimentary metagenomes.</title>
        <authorList>
            <person name="Kawai M."/>
            <person name="Futagami T."/>
            <person name="Toyoda A."/>
            <person name="Takaki Y."/>
            <person name="Nishi S."/>
            <person name="Hori S."/>
            <person name="Arai W."/>
            <person name="Tsubouchi T."/>
            <person name="Morono Y."/>
            <person name="Uchiyama I."/>
            <person name="Ito T."/>
            <person name="Fujiyama A."/>
            <person name="Inagaki F."/>
            <person name="Takami H."/>
        </authorList>
    </citation>
    <scope>NUCLEOTIDE SEQUENCE</scope>
    <source>
        <strain evidence="3">Expedition CK06-06</strain>
    </source>
</reference>